<protein>
    <recommendedName>
        <fullName evidence="3">ATP-grasp domain-containing protein</fullName>
    </recommendedName>
</protein>
<evidence type="ECO:0000313" key="5">
    <source>
        <dbReference type="Proteomes" id="UP001499854"/>
    </source>
</evidence>
<comment type="caution">
    <text evidence="4">The sequence shown here is derived from an EMBL/GenBank/DDBJ whole genome shotgun (WGS) entry which is preliminary data.</text>
</comment>
<dbReference type="InterPro" id="IPR011761">
    <property type="entry name" value="ATP-grasp"/>
</dbReference>
<organism evidence="4 5">
    <name type="scientific">Catenulispora subtropica</name>
    <dbReference type="NCBI Taxonomy" id="450798"/>
    <lineage>
        <taxon>Bacteria</taxon>
        <taxon>Bacillati</taxon>
        <taxon>Actinomycetota</taxon>
        <taxon>Actinomycetes</taxon>
        <taxon>Catenulisporales</taxon>
        <taxon>Catenulisporaceae</taxon>
        <taxon>Catenulispora</taxon>
    </lineage>
</organism>
<feature type="domain" description="ATP-grasp" evidence="3">
    <location>
        <begin position="168"/>
        <end position="391"/>
    </location>
</feature>
<dbReference type="PROSITE" id="PS50975">
    <property type="entry name" value="ATP_GRASP"/>
    <property type="match status" value="1"/>
</dbReference>
<dbReference type="InterPro" id="IPR041356">
    <property type="entry name" value="PGM1_C"/>
</dbReference>
<gene>
    <name evidence="4" type="ORF">GCM10009838_77100</name>
</gene>
<proteinExistence type="predicted"/>
<evidence type="ECO:0000313" key="4">
    <source>
        <dbReference type="EMBL" id="GAA2000205.1"/>
    </source>
</evidence>
<keyword evidence="1" id="KW-0067">ATP-binding</keyword>
<feature type="region of interest" description="Disordered" evidence="2">
    <location>
        <begin position="423"/>
        <end position="455"/>
    </location>
</feature>
<dbReference type="SUPFAM" id="SSF56059">
    <property type="entry name" value="Glutathione synthetase ATP-binding domain-like"/>
    <property type="match status" value="1"/>
</dbReference>
<evidence type="ECO:0000256" key="2">
    <source>
        <dbReference type="SAM" id="MobiDB-lite"/>
    </source>
</evidence>
<dbReference type="InterPro" id="IPR040754">
    <property type="entry name" value="PreAtp-grasp"/>
</dbReference>
<sequence length="478" mass="49845">MITPGAPDGRRAAAYPNGQLWRPRPAARLKLMSRLVIGNRSSGAQAHRMVWFAREGDVVVLPSYPTGEFLDLLRRLAALPAGEPRIAVPPAGRQGAESLDDGRLAVPGFVGELRKLAGGRGVDRLLAVRHDAAVLRLAREAGLDGPRGVPAFLAQHGGGLVGDLAVFRALASGNAVPVPEGRVCTGPREAEEFVWPLLAGGRAALVRPARPALPAGAADELIVPVGGPPGADADTTIAVADRETLGEYLAKSWERYSRDGAFPVVVEHYTYDGERLRIEFLVEAGAVTVLYHGRLRTTPIRNGLVIPPPPTADAAKAPDLGAFVAHATRVMEVVRALGYRGYAGLDAVVGPDGDVLFRTLHGGVTDTTHLAVVARYAIGEDCPPARVLISRDRVPWPSFATAQALLDRSGLAFDPDTRTGVLLTGDDLSGSAGPADGPGGGSPVPSGQFLAVGRDHAHAGELEAGALAALDRTSSSAV</sequence>
<name>A0ABN2T6N4_9ACTN</name>
<reference evidence="4 5" key="1">
    <citation type="journal article" date="2019" name="Int. J. Syst. Evol. Microbiol.">
        <title>The Global Catalogue of Microorganisms (GCM) 10K type strain sequencing project: providing services to taxonomists for standard genome sequencing and annotation.</title>
        <authorList>
            <consortium name="The Broad Institute Genomics Platform"/>
            <consortium name="The Broad Institute Genome Sequencing Center for Infectious Disease"/>
            <person name="Wu L."/>
            <person name="Ma J."/>
        </authorList>
    </citation>
    <scope>NUCLEOTIDE SEQUENCE [LARGE SCALE GENOMIC DNA]</scope>
    <source>
        <strain evidence="4 5">JCM 16013</strain>
    </source>
</reference>
<keyword evidence="5" id="KW-1185">Reference proteome</keyword>
<accession>A0ABN2T6N4</accession>
<dbReference type="Pfam" id="PF18604">
    <property type="entry name" value="PreAtp-grasp"/>
    <property type="match status" value="1"/>
</dbReference>
<dbReference type="Pfam" id="PF18105">
    <property type="entry name" value="PGM1_C"/>
    <property type="match status" value="1"/>
</dbReference>
<evidence type="ECO:0000259" key="3">
    <source>
        <dbReference type="PROSITE" id="PS50975"/>
    </source>
</evidence>
<evidence type="ECO:0000256" key="1">
    <source>
        <dbReference type="PROSITE-ProRule" id="PRU00409"/>
    </source>
</evidence>
<dbReference type="EMBL" id="BAAAQM010000067">
    <property type="protein sequence ID" value="GAA2000205.1"/>
    <property type="molecule type" value="Genomic_DNA"/>
</dbReference>
<dbReference type="Proteomes" id="UP001499854">
    <property type="component" value="Unassembled WGS sequence"/>
</dbReference>
<keyword evidence="1" id="KW-0547">Nucleotide-binding</keyword>